<dbReference type="AlphaFoldDB" id="A0A1Y1XTY7"/>
<dbReference type="Gene3D" id="2.30.29.30">
    <property type="entry name" value="Pleckstrin-homology domain (PH domain)/Phosphotyrosine-binding domain (PTB)"/>
    <property type="match status" value="1"/>
</dbReference>
<dbReference type="OrthoDB" id="2157641at2759"/>
<sequence length="577" mass="64771">MFPAKQSYNYRTTERKVDKTRLLIQEIIGVAANSNHTEGTHMATNFREQPCSVQKSSSNFFHTEMFPHLLEPKRERRASSLFRFQRAPSYKNGKTSLTKPAPPLAFIPVEAEAINMEIAESEDESDKLAKQLFLQTEESQMSEIAEILGKPNTLATIKSTNRVSKDHESSSEVSSLSSAHTSSDTEQTQSSKPFFREEALTELLKELYTSIKHTPVPQPTTTSTSESPTNSTFGFRFQRSKSNRDKKRNNSLCSSPSSVNEDASCRSSTQLSCSTVYSDVEDDSAVRNGVTLCTIDEESVRYTKLGYVTRKHLFEKAGKKAPNRQWRDCFIVVDKGEFRMYKAEKGGKLGPEVLKETNNQLGRLSLRHTLASGLPPPGHSSSRPHVFALQMSNGGVYLFQVRSSDEVQEWVKTCNFWAAKESKEPLSGAVSNVDYGWGSDQMPPPSAGGKHEEAVGLHDWAEPANPMVQSGLPMIQQYESLARHVSELEQDLEKHMSLHAVLQMRFSSLPSSMAKAFSNWERKSQYILHELIKYQTYVECLGGEIPDNFKHPKSLSRLSLLNAVEFITCDINIDQKS</sequence>
<accession>A0A1Y1XTY7</accession>
<reference evidence="3 4" key="1">
    <citation type="submission" date="2016-07" db="EMBL/GenBank/DDBJ databases">
        <title>Pervasive Adenine N6-methylation of Active Genes in Fungi.</title>
        <authorList>
            <consortium name="DOE Joint Genome Institute"/>
            <person name="Mondo S.J."/>
            <person name="Dannebaum R.O."/>
            <person name="Kuo R.C."/>
            <person name="Labutti K."/>
            <person name="Haridas S."/>
            <person name="Kuo A."/>
            <person name="Salamov A."/>
            <person name="Ahrendt S.R."/>
            <person name="Lipzen A."/>
            <person name="Sullivan W."/>
            <person name="Andreopoulos W.B."/>
            <person name="Clum A."/>
            <person name="Lindquist E."/>
            <person name="Daum C."/>
            <person name="Ramamoorthy G.K."/>
            <person name="Gryganskyi A."/>
            <person name="Culley D."/>
            <person name="Magnuson J.K."/>
            <person name="James T.Y."/>
            <person name="O'Malley M.A."/>
            <person name="Stajich J.E."/>
            <person name="Spatafora J.W."/>
            <person name="Visel A."/>
            <person name="Grigoriev I.V."/>
        </authorList>
    </citation>
    <scope>NUCLEOTIDE SEQUENCE [LARGE SCALE GENOMIC DNA]</scope>
    <source>
        <strain evidence="3 4">CBS 931.73</strain>
    </source>
</reference>
<keyword evidence="4" id="KW-1185">Reference proteome</keyword>
<feature type="region of interest" description="Disordered" evidence="1">
    <location>
        <begin position="160"/>
        <end position="194"/>
    </location>
</feature>
<feature type="compositionally biased region" description="Polar residues" evidence="1">
    <location>
        <begin position="250"/>
        <end position="264"/>
    </location>
</feature>
<feature type="compositionally biased region" description="Low complexity" evidence="1">
    <location>
        <begin position="219"/>
        <end position="232"/>
    </location>
</feature>
<dbReference type="FunCoup" id="A0A1Y1XTY7">
    <property type="interactions" value="43"/>
</dbReference>
<evidence type="ECO:0000259" key="2">
    <source>
        <dbReference type="PROSITE" id="PS50003"/>
    </source>
</evidence>
<evidence type="ECO:0000256" key="1">
    <source>
        <dbReference type="SAM" id="MobiDB-lite"/>
    </source>
</evidence>
<dbReference type="SMART" id="SM00233">
    <property type="entry name" value="PH"/>
    <property type="match status" value="1"/>
</dbReference>
<feature type="compositionally biased region" description="Basic residues" evidence="1">
    <location>
        <begin position="238"/>
        <end position="249"/>
    </location>
</feature>
<organism evidence="3 4">
    <name type="scientific">Basidiobolus meristosporus CBS 931.73</name>
    <dbReference type="NCBI Taxonomy" id="1314790"/>
    <lineage>
        <taxon>Eukaryota</taxon>
        <taxon>Fungi</taxon>
        <taxon>Fungi incertae sedis</taxon>
        <taxon>Zoopagomycota</taxon>
        <taxon>Entomophthoromycotina</taxon>
        <taxon>Basidiobolomycetes</taxon>
        <taxon>Basidiobolales</taxon>
        <taxon>Basidiobolaceae</taxon>
        <taxon>Basidiobolus</taxon>
    </lineage>
</organism>
<dbReference type="InterPro" id="IPR011993">
    <property type="entry name" value="PH-like_dom_sf"/>
</dbReference>
<comment type="caution">
    <text evidence="3">The sequence shown here is derived from an EMBL/GenBank/DDBJ whole genome shotgun (WGS) entry which is preliminary data.</text>
</comment>
<evidence type="ECO:0000313" key="3">
    <source>
        <dbReference type="EMBL" id="ORX89208.1"/>
    </source>
</evidence>
<gene>
    <name evidence="3" type="ORF">K493DRAFT_358492</name>
</gene>
<dbReference type="Proteomes" id="UP000193498">
    <property type="component" value="Unassembled WGS sequence"/>
</dbReference>
<name>A0A1Y1XTY7_9FUNG</name>
<dbReference type="PROSITE" id="PS50003">
    <property type="entry name" value="PH_DOMAIN"/>
    <property type="match status" value="1"/>
</dbReference>
<feature type="compositionally biased region" description="Low complexity" evidence="1">
    <location>
        <begin position="171"/>
        <end position="185"/>
    </location>
</feature>
<feature type="domain" description="PH" evidence="2">
    <location>
        <begin position="301"/>
        <end position="419"/>
    </location>
</feature>
<feature type="region of interest" description="Disordered" evidence="1">
    <location>
        <begin position="211"/>
        <end position="264"/>
    </location>
</feature>
<dbReference type="Pfam" id="PF15410">
    <property type="entry name" value="PH_9"/>
    <property type="match status" value="1"/>
</dbReference>
<dbReference type="EMBL" id="MCFE01000466">
    <property type="protein sequence ID" value="ORX89208.1"/>
    <property type="molecule type" value="Genomic_DNA"/>
</dbReference>
<dbReference type="STRING" id="1314790.A0A1Y1XTY7"/>
<dbReference type="InParanoid" id="A0A1Y1XTY7"/>
<dbReference type="InterPro" id="IPR041681">
    <property type="entry name" value="PH_9"/>
</dbReference>
<proteinExistence type="predicted"/>
<dbReference type="SUPFAM" id="SSF50729">
    <property type="entry name" value="PH domain-like"/>
    <property type="match status" value="1"/>
</dbReference>
<evidence type="ECO:0000313" key="4">
    <source>
        <dbReference type="Proteomes" id="UP000193498"/>
    </source>
</evidence>
<protein>
    <recommendedName>
        <fullName evidence="2">PH domain-containing protein</fullName>
    </recommendedName>
</protein>
<dbReference type="InterPro" id="IPR001849">
    <property type="entry name" value="PH_domain"/>
</dbReference>